<dbReference type="Proteomes" id="UP000437017">
    <property type="component" value="Unassembled WGS sequence"/>
</dbReference>
<evidence type="ECO:0000313" key="3">
    <source>
        <dbReference type="Proteomes" id="UP000437017"/>
    </source>
</evidence>
<sequence>MPREDGAEAGQTLPGRHALAIPFVLDVHPECPAARGAQVLVLGSASRLCPSSIQGSQMLEITPQSWRAVERAPGQVGGCPPRDHLLLAGEEEEEDARSLDAVHGRGPGSRLSGQQPAQSPAFQKTLESACFLLLLLQFSRTLECLPRDPLQQ</sequence>
<evidence type="ECO:0000313" key="2">
    <source>
        <dbReference type="EMBL" id="KAB0405013.1"/>
    </source>
</evidence>
<dbReference type="AlphaFoldDB" id="A0A6A1QDA0"/>
<gene>
    <name evidence="2" type="ORF">E2I00_013545</name>
</gene>
<proteinExistence type="predicted"/>
<comment type="caution">
    <text evidence="2">The sequence shown here is derived from an EMBL/GenBank/DDBJ whole genome shotgun (WGS) entry which is preliminary data.</text>
</comment>
<dbReference type="OrthoDB" id="10626682at2759"/>
<feature type="region of interest" description="Disordered" evidence="1">
    <location>
        <begin position="90"/>
        <end position="118"/>
    </location>
</feature>
<organism evidence="2 3">
    <name type="scientific">Balaenoptera physalus</name>
    <name type="common">Fin whale</name>
    <name type="synonym">Balaena physalus</name>
    <dbReference type="NCBI Taxonomy" id="9770"/>
    <lineage>
        <taxon>Eukaryota</taxon>
        <taxon>Metazoa</taxon>
        <taxon>Chordata</taxon>
        <taxon>Craniata</taxon>
        <taxon>Vertebrata</taxon>
        <taxon>Euteleostomi</taxon>
        <taxon>Mammalia</taxon>
        <taxon>Eutheria</taxon>
        <taxon>Laurasiatheria</taxon>
        <taxon>Artiodactyla</taxon>
        <taxon>Whippomorpha</taxon>
        <taxon>Cetacea</taxon>
        <taxon>Mysticeti</taxon>
        <taxon>Balaenopteridae</taxon>
        <taxon>Balaenoptera</taxon>
    </lineage>
</organism>
<accession>A0A6A1QDA0</accession>
<evidence type="ECO:0000256" key="1">
    <source>
        <dbReference type="SAM" id="MobiDB-lite"/>
    </source>
</evidence>
<reference evidence="2 3" key="1">
    <citation type="journal article" date="2019" name="PLoS ONE">
        <title>Genomic analyses reveal an absence of contemporary introgressive admixture between fin whales and blue whales, despite known hybrids.</title>
        <authorList>
            <person name="Westbury M.V."/>
            <person name="Petersen B."/>
            <person name="Lorenzen E.D."/>
        </authorList>
    </citation>
    <scope>NUCLEOTIDE SEQUENCE [LARGE SCALE GENOMIC DNA]</scope>
    <source>
        <strain evidence="2">FinWhale-01</strain>
    </source>
</reference>
<keyword evidence="3" id="KW-1185">Reference proteome</keyword>
<protein>
    <submittedName>
        <fullName evidence="2">Uncharacterized protein</fullName>
    </submittedName>
</protein>
<dbReference type="EMBL" id="SGJD01000478">
    <property type="protein sequence ID" value="KAB0405013.1"/>
    <property type="molecule type" value="Genomic_DNA"/>
</dbReference>
<name>A0A6A1QDA0_BALPH</name>